<keyword evidence="4" id="KW-0997">Cell inner membrane</keyword>
<dbReference type="NCBIfam" id="TIGR02532">
    <property type="entry name" value="IV_pilin_GFxxxE"/>
    <property type="match status" value="1"/>
</dbReference>
<dbReference type="PANTHER" id="PTHR39583:SF2">
    <property type="entry name" value="TYPE II SECRETION SYSTEM PROTEIN J"/>
    <property type="match status" value="1"/>
</dbReference>
<keyword evidence="2" id="KW-1003">Cell membrane</keyword>
<evidence type="ECO:0000256" key="3">
    <source>
        <dbReference type="ARBA" id="ARBA00022481"/>
    </source>
</evidence>
<reference evidence="9" key="3">
    <citation type="journal article" date="2019" name="EcoSal Plus">
        <title>Architecture, Function, and Substrates of the Type II Secretion System.</title>
        <authorList>
            <person name="Korotkov K.V."/>
            <person name="Sandkvist M."/>
        </authorList>
    </citation>
    <scope>NUCLEOTIDE SEQUENCE</scope>
</reference>
<dbReference type="RefSeq" id="WP_051378772.1">
    <property type="nucleotide sequence ID" value="NZ_AXWS01000014.1"/>
</dbReference>
<comment type="subcellular location">
    <subcellularLocation>
        <location evidence="1">Cell inner membrane</location>
        <topology evidence="1">Single-pass membrane protein</topology>
    </subcellularLocation>
</comment>
<name>A0A8B6X9T0_9BURK</name>
<dbReference type="PANTHER" id="PTHR39583">
    <property type="entry name" value="TYPE II SECRETION SYSTEM PROTEIN J-RELATED"/>
    <property type="match status" value="1"/>
</dbReference>
<dbReference type="AlphaFoldDB" id="A0A8B6X9T0"/>
<sequence length="217" mass="24413">MRRRAGFTLIEMLVAITILAVISLLSWRAIDSVVRARAQLTEELAQQRALEALFGQFETDLRLAARDTGNVATPGTASTLPGILFGRGELRILRQLPAALGGPVRWQFVRYRLDGDTVWRETRPVATPDEARRVAVASDWPDAIRQRLLGSVSFLRFEVWNASLWVQPEGDLLRRLQYAAAMSELTPREQSQQGSAMLLTIELGNGERFRRAVMVRE</sequence>
<proteinExistence type="predicted"/>
<reference evidence="9" key="2">
    <citation type="journal article" date="2017" name="Biomol. NMR. Assign.">
        <title>1H, 15N and 13C resonance assignments and secondary structure of PulG, the major pseudopilin from Klebsiella oxytoca type 2 secretion system.</title>
        <authorList>
            <person name="Lopez-Castilla A."/>
            <person name="Vitorge B."/>
            <person name="Khoury L."/>
            <person name="Morellet N."/>
            <person name="Francetic O."/>
            <person name="Izadi-Pruneyre N."/>
        </authorList>
    </citation>
    <scope>NUCLEOTIDE SEQUENCE</scope>
</reference>
<reference evidence="9" key="4">
    <citation type="submission" date="2025-08" db="UniProtKB">
        <authorList>
            <consortium name="RefSeq"/>
        </authorList>
    </citation>
    <scope>IDENTIFICATION</scope>
</reference>
<evidence type="ECO:0000256" key="4">
    <source>
        <dbReference type="ARBA" id="ARBA00022519"/>
    </source>
</evidence>
<evidence type="ECO:0000256" key="2">
    <source>
        <dbReference type="ARBA" id="ARBA00022475"/>
    </source>
</evidence>
<dbReference type="InterPro" id="IPR045584">
    <property type="entry name" value="Pilin-like"/>
</dbReference>
<organism evidence="8 9">
    <name type="scientific">Derxia gummosa DSM 723</name>
    <dbReference type="NCBI Taxonomy" id="1121388"/>
    <lineage>
        <taxon>Bacteria</taxon>
        <taxon>Pseudomonadati</taxon>
        <taxon>Pseudomonadota</taxon>
        <taxon>Betaproteobacteria</taxon>
        <taxon>Burkholderiales</taxon>
        <taxon>Alcaligenaceae</taxon>
        <taxon>Derxia</taxon>
    </lineage>
</organism>
<keyword evidence="6" id="KW-1133">Transmembrane helix</keyword>
<evidence type="ECO:0000313" key="8">
    <source>
        <dbReference type="Proteomes" id="UP000675920"/>
    </source>
</evidence>
<dbReference type="Pfam" id="PF07963">
    <property type="entry name" value="N_methyl"/>
    <property type="match status" value="1"/>
</dbReference>
<evidence type="ECO:0000313" key="9">
    <source>
        <dbReference type="RefSeq" id="WP_051378772.1"/>
    </source>
</evidence>
<accession>A0A8B6X9T0</accession>
<reference evidence="9" key="1">
    <citation type="journal article" date="2008" name="Nat. Struct. Mol. Biol.">
        <title>Structure of the GspK-GspI-GspJ complex from the enterotoxigenic Escherichia coli type 2 secretion system.</title>
        <authorList>
            <person name="Korotkov K.V."/>
            <person name="Hol W.G."/>
        </authorList>
    </citation>
    <scope>NUCLEOTIDE SEQUENCE</scope>
</reference>
<dbReference type="InterPro" id="IPR012902">
    <property type="entry name" value="N_methyl_site"/>
</dbReference>
<dbReference type="Proteomes" id="UP000675920">
    <property type="component" value="Unplaced"/>
</dbReference>
<dbReference type="GO" id="GO:0015628">
    <property type="term" value="P:protein secretion by the type II secretion system"/>
    <property type="evidence" value="ECO:0007669"/>
    <property type="project" value="TreeGrafter"/>
</dbReference>
<keyword evidence="3" id="KW-0488">Methylation</keyword>
<evidence type="ECO:0000256" key="5">
    <source>
        <dbReference type="ARBA" id="ARBA00022692"/>
    </source>
</evidence>
<keyword evidence="8" id="KW-1185">Reference proteome</keyword>
<evidence type="ECO:0000256" key="7">
    <source>
        <dbReference type="ARBA" id="ARBA00023136"/>
    </source>
</evidence>
<dbReference type="SUPFAM" id="SSF54523">
    <property type="entry name" value="Pili subunits"/>
    <property type="match status" value="1"/>
</dbReference>
<evidence type="ECO:0000256" key="1">
    <source>
        <dbReference type="ARBA" id="ARBA00004377"/>
    </source>
</evidence>
<keyword evidence="5" id="KW-0812">Transmembrane</keyword>
<keyword evidence="7" id="KW-0472">Membrane</keyword>
<evidence type="ECO:0000256" key="6">
    <source>
        <dbReference type="ARBA" id="ARBA00022989"/>
    </source>
</evidence>
<dbReference type="PROSITE" id="PS00409">
    <property type="entry name" value="PROKAR_NTER_METHYL"/>
    <property type="match status" value="1"/>
</dbReference>
<dbReference type="InterPro" id="IPR051621">
    <property type="entry name" value="T2SS_protein_J"/>
</dbReference>
<dbReference type="GO" id="GO:0005886">
    <property type="term" value="C:plasma membrane"/>
    <property type="evidence" value="ECO:0007669"/>
    <property type="project" value="UniProtKB-SubCell"/>
</dbReference>
<protein>
    <submittedName>
        <fullName evidence="9">PulJ/GspJ family protein</fullName>
    </submittedName>
</protein>